<sequence>MPTWPRDSLSDDEADAAKVTSVRRTTAQRFHSEPVGQFMRFKVVNDCLFRKADRVFAYLVRGLPLQADLQR</sequence>
<name>A0A562DZ23_RHORH</name>
<proteinExistence type="predicted"/>
<comment type="caution">
    <text evidence="1">The sequence shown here is derived from an EMBL/GenBank/DDBJ whole genome shotgun (WGS) entry which is preliminary data.</text>
</comment>
<organism evidence="1 2">
    <name type="scientific">Rhodococcus rhodochrous J45</name>
    <dbReference type="NCBI Taxonomy" id="935266"/>
    <lineage>
        <taxon>Bacteria</taxon>
        <taxon>Bacillati</taxon>
        <taxon>Actinomycetota</taxon>
        <taxon>Actinomycetes</taxon>
        <taxon>Mycobacteriales</taxon>
        <taxon>Nocardiaceae</taxon>
        <taxon>Rhodococcus</taxon>
    </lineage>
</organism>
<dbReference type="EMBL" id="VLJT01000036">
    <property type="protein sequence ID" value="TWH14813.1"/>
    <property type="molecule type" value="Genomic_DNA"/>
</dbReference>
<gene>
    <name evidence="1" type="ORF">L618_003700000040</name>
</gene>
<protein>
    <submittedName>
        <fullName evidence="1">Uncharacterized protein</fullName>
    </submittedName>
</protein>
<accession>A0A562DZ23</accession>
<evidence type="ECO:0000313" key="2">
    <source>
        <dbReference type="Proteomes" id="UP000317573"/>
    </source>
</evidence>
<evidence type="ECO:0000313" key="1">
    <source>
        <dbReference type="EMBL" id="TWH14813.1"/>
    </source>
</evidence>
<dbReference type="Proteomes" id="UP000317573">
    <property type="component" value="Unassembled WGS sequence"/>
</dbReference>
<dbReference type="AlphaFoldDB" id="A0A562DZ23"/>
<reference evidence="1 2" key="1">
    <citation type="submission" date="2019-07" db="EMBL/GenBank/DDBJ databases">
        <title>Genome sequencing of lignin-degrading bacterial isolates.</title>
        <authorList>
            <person name="Gladden J."/>
        </authorList>
    </citation>
    <scope>NUCLEOTIDE SEQUENCE [LARGE SCALE GENOMIC DNA]</scope>
    <source>
        <strain evidence="1 2">J45</strain>
    </source>
</reference>